<evidence type="ECO:0000313" key="2">
    <source>
        <dbReference type="Proteomes" id="UP000827892"/>
    </source>
</evidence>
<organism evidence="1 2">
    <name type="scientific">Caenorhabditis briggsae</name>
    <dbReference type="NCBI Taxonomy" id="6238"/>
    <lineage>
        <taxon>Eukaryota</taxon>
        <taxon>Metazoa</taxon>
        <taxon>Ecdysozoa</taxon>
        <taxon>Nematoda</taxon>
        <taxon>Chromadorea</taxon>
        <taxon>Rhabditida</taxon>
        <taxon>Rhabditina</taxon>
        <taxon>Rhabditomorpha</taxon>
        <taxon>Rhabditoidea</taxon>
        <taxon>Rhabditidae</taxon>
        <taxon>Peloderinae</taxon>
        <taxon>Caenorhabditis</taxon>
    </lineage>
</organism>
<proteinExistence type="predicted"/>
<dbReference type="AlphaFoldDB" id="A0AAE8ZUZ3"/>
<dbReference type="EMBL" id="CP090896">
    <property type="protein sequence ID" value="ULT83558.1"/>
    <property type="molecule type" value="Genomic_DNA"/>
</dbReference>
<evidence type="ECO:0000313" key="1">
    <source>
        <dbReference type="EMBL" id="ULT83558.1"/>
    </source>
</evidence>
<protein>
    <submittedName>
        <fullName evidence="1">Uncharacterized protein</fullName>
    </submittedName>
</protein>
<accession>A0AAE8ZUZ3</accession>
<gene>
    <name evidence="1" type="ORF">L3Y34_012648</name>
</gene>
<sequence length="69" mass="7623">MAAAVHYTSIVQTVTAQPQPEGVTSLFIQNFYFELPPICATGGAKTKGMLQMLRVLQVLHTMLFINEIL</sequence>
<name>A0AAE8ZUZ3_CAEBR</name>
<dbReference type="Proteomes" id="UP000827892">
    <property type="component" value="Chromosome X"/>
</dbReference>
<reference evidence="1 2" key="1">
    <citation type="submission" date="2022-05" db="EMBL/GenBank/DDBJ databases">
        <title>Chromosome-level reference genomes for two strains of Caenorhabditis briggsae: an improved platform for comparative genomics.</title>
        <authorList>
            <person name="Stevens L."/>
            <person name="Andersen E.C."/>
        </authorList>
    </citation>
    <scope>NUCLEOTIDE SEQUENCE [LARGE SCALE GENOMIC DNA]</scope>
    <source>
        <strain evidence="1">QX1410_ONT</strain>
        <tissue evidence="1">Whole-organism</tissue>
    </source>
</reference>